<dbReference type="Proteomes" id="UP000284021">
    <property type="component" value="Unassembled WGS sequence"/>
</dbReference>
<evidence type="ECO:0000256" key="2">
    <source>
        <dbReference type="ARBA" id="ARBA00009759"/>
    </source>
</evidence>
<dbReference type="InterPro" id="IPR020583">
    <property type="entry name" value="Inositol_monoP_metal-BS"/>
</dbReference>
<dbReference type="PANTHER" id="PTHR43200:SF6">
    <property type="entry name" value="3'(2'),5'-BISPHOSPHATE NUCLEOTIDASE"/>
    <property type="match status" value="1"/>
</dbReference>
<dbReference type="InterPro" id="IPR051090">
    <property type="entry name" value="Inositol_monoP_superfamily"/>
</dbReference>
<evidence type="ECO:0000256" key="5">
    <source>
        <dbReference type="ARBA" id="ARBA00022842"/>
    </source>
</evidence>
<evidence type="ECO:0000313" key="8">
    <source>
        <dbReference type="Proteomes" id="UP000284021"/>
    </source>
</evidence>
<feature type="binding site" evidence="6">
    <location>
        <position position="214"/>
    </location>
    <ligand>
        <name>Mg(2+)</name>
        <dbReference type="ChEBI" id="CHEBI:18420"/>
        <label>1</label>
        <note>catalytic</note>
    </ligand>
</feature>
<dbReference type="GO" id="GO:0046872">
    <property type="term" value="F:metal ion binding"/>
    <property type="evidence" value="ECO:0007669"/>
    <property type="project" value="UniProtKB-KW"/>
</dbReference>
<dbReference type="RefSeq" id="WP_119956513.1">
    <property type="nucleotide sequence ID" value="NZ_QYUR01000008.1"/>
</dbReference>
<comment type="similarity">
    <text evidence="2">Belongs to the inositol monophosphatase superfamily.</text>
</comment>
<evidence type="ECO:0000256" key="6">
    <source>
        <dbReference type="PIRSR" id="PIRSR600760-2"/>
    </source>
</evidence>
<dbReference type="Gene3D" id="3.40.190.80">
    <property type="match status" value="1"/>
</dbReference>
<name>A0A418X889_9PSED</name>
<dbReference type="Gene3D" id="3.30.540.10">
    <property type="entry name" value="Fructose-1,6-Bisphosphatase, subunit A, domain 1"/>
    <property type="match status" value="1"/>
</dbReference>
<dbReference type="OrthoDB" id="9785695at2"/>
<feature type="binding site" evidence="6">
    <location>
        <position position="92"/>
    </location>
    <ligand>
        <name>Mg(2+)</name>
        <dbReference type="ChEBI" id="CHEBI:18420"/>
        <label>1</label>
        <note>catalytic</note>
    </ligand>
</feature>
<dbReference type="AlphaFoldDB" id="A0A418X889"/>
<dbReference type="CDD" id="cd01641">
    <property type="entry name" value="Bacterial_IMPase_like_1"/>
    <property type="match status" value="1"/>
</dbReference>
<proteinExistence type="inferred from homology"/>
<evidence type="ECO:0000256" key="1">
    <source>
        <dbReference type="ARBA" id="ARBA00001946"/>
    </source>
</evidence>
<evidence type="ECO:0000256" key="3">
    <source>
        <dbReference type="ARBA" id="ARBA00022723"/>
    </source>
</evidence>
<feature type="binding site" evidence="6">
    <location>
        <position position="90"/>
    </location>
    <ligand>
        <name>Mg(2+)</name>
        <dbReference type="ChEBI" id="CHEBI:18420"/>
        <label>2</label>
    </ligand>
</feature>
<evidence type="ECO:0000313" key="7">
    <source>
        <dbReference type="EMBL" id="RJG08712.1"/>
    </source>
</evidence>
<keyword evidence="4" id="KW-0378">Hydrolase</keyword>
<dbReference type="GO" id="GO:0000105">
    <property type="term" value="P:L-histidine biosynthetic process"/>
    <property type="evidence" value="ECO:0007669"/>
    <property type="project" value="TreeGrafter"/>
</dbReference>
<sequence length="267" mass="29326">MNSISRPGLPAAALPLAQQMADEARTIIKRYFRTRPVVDAKGDDSPVTIADREVERMMRQRIEEAFSEHGIKGEEFAHRNPEADWCWHLDPIDGTKSFLSGSLCFGTQIALSYRGDPVLGLIDQPITGERWLASPSRTSELNDQPIRTSRCTELAEAVLYTSDLACFQQGQLGHFKRLQQAVSLTRYSHDCYAAGLLALGQIDLLVEANVYPYDIAAQIPVIEGAGGIVTDWQGNPLCLEGRVCVLASANTELHAKALATLNETGRS</sequence>
<keyword evidence="3 6" id="KW-0479">Metal-binding</keyword>
<accession>A0A418X889</accession>
<comment type="cofactor">
    <cofactor evidence="1 6">
        <name>Mg(2+)</name>
        <dbReference type="ChEBI" id="CHEBI:18420"/>
    </cofactor>
</comment>
<comment type="caution">
    <text evidence="7">The sequence shown here is derived from an EMBL/GenBank/DDBJ whole genome shotgun (WGS) entry which is preliminary data.</text>
</comment>
<dbReference type="GO" id="GO:0016791">
    <property type="term" value="F:phosphatase activity"/>
    <property type="evidence" value="ECO:0007669"/>
    <property type="project" value="UniProtKB-ARBA"/>
</dbReference>
<dbReference type="PROSITE" id="PS00629">
    <property type="entry name" value="IMP_1"/>
    <property type="match status" value="1"/>
</dbReference>
<protein>
    <submittedName>
        <fullName evidence="7">Inositol monophosphatase family protein</fullName>
    </submittedName>
</protein>
<keyword evidence="5 6" id="KW-0460">Magnesium</keyword>
<dbReference type="EMBL" id="QYUR01000008">
    <property type="protein sequence ID" value="RJG08712.1"/>
    <property type="molecule type" value="Genomic_DNA"/>
</dbReference>
<dbReference type="SUPFAM" id="SSF56655">
    <property type="entry name" value="Carbohydrate phosphatase"/>
    <property type="match status" value="1"/>
</dbReference>
<evidence type="ECO:0000256" key="4">
    <source>
        <dbReference type="ARBA" id="ARBA00022801"/>
    </source>
</evidence>
<reference evidence="7 8" key="1">
    <citation type="submission" date="2018-09" db="EMBL/GenBank/DDBJ databases">
        <authorList>
            <person name="Zhu H."/>
        </authorList>
    </citation>
    <scope>NUCLEOTIDE SEQUENCE [LARGE SCALE GENOMIC DNA]</scope>
    <source>
        <strain evidence="7 8">K1S02-6</strain>
    </source>
</reference>
<feature type="binding site" evidence="6">
    <location>
        <position position="93"/>
    </location>
    <ligand>
        <name>Mg(2+)</name>
        <dbReference type="ChEBI" id="CHEBI:18420"/>
        <label>2</label>
    </ligand>
</feature>
<keyword evidence="8" id="KW-1185">Reference proteome</keyword>
<organism evidence="7 8">
    <name type="scientific">Pseudomonas cavernicola</name>
    <dbReference type="NCBI Taxonomy" id="2320866"/>
    <lineage>
        <taxon>Bacteria</taxon>
        <taxon>Pseudomonadati</taxon>
        <taxon>Pseudomonadota</taxon>
        <taxon>Gammaproteobacteria</taxon>
        <taxon>Pseudomonadales</taxon>
        <taxon>Pseudomonadaceae</taxon>
        <taxon>Pseudomonas</taxon>
    </lineage>
</organism>
<dbReference type="Pfam" id="PF00459">
    <property type="entry name" value="Inositol_P"/>
    <property type="match status" value="1"/>
</dbReference>
<dbReference type="PRINTS" id="PR00377">
    <property type="entry name" value="IMPHPHTASES"/>
</dbReference>
<gene>
    <name evidence="7" type="ORF">D3879_22800</name>
</gene>
<dbReference type="InterPro" id="IPR000760">
    <property type="entry name" value="Inositol_monophosphatase-like"/>
</dbReference>
<dbReference type="PANTHER" id="PTHR43200">
    <property type="entry name" value="PHOSPHATASE"/>
    <property type="match status" value="1"/>
</dbReference>
<feature type="binding site" evidence="6">
    <location>
        <position position="74"/>
    </location>
    <ligand>
        <name>Mg(2+)</name>
        <dbReference type="ChEBI" id="CHEBI:18420"/>
        <label>1</label>
        <note>catalytic</note>
    </ligand>
</feature>